<dbReference type="EnsemblPlants" id="Pp3c9_12510V3.6">
    <property type="protein sequence ID" value="Pp3c9_12510V3.6"/>
    <property type="gene ID" value="Pp3c9_12510"/>
</dbReference>
<organism evidence="3 4">
    <name type="scientific">Physcomitrium patens</name>
    <name type="common">Spreading-leaved earth moss</name>
    <name type="synonym">Physcomitrella patens</name>
    <dbReference type="NCBI Taxonomy" id="3218"/>
    <lineage>
        <taxon>Eukaryota</taxon>
        <taxon>Viridiplantae</taxon>
        <taxon>Streptophyta</taxon>
        <taxon>Embryophyta</taxon>
        <taxon>Bryophyta</taxon>
        <taxon>Bryophytina</taxon>
        <taxon>Bryopsida</taxon>
        <taxon>Funariidae</taxon>
        <taxon>Funariales</taxon>
        <taxon>Funariaceae</taxon>
        <taxon>Physcomitrium</taxon>
    </lineage>
</organism>
<dbReference type="Gramene" id="Pp3c9_12510V3.6">
    <property type="protein sequence ID" value="Pp3c9_12510V3.6"/>
    <property type="gene ID" value="Pp3c9_12510"/>
</dbReference>
<sequence length="335" mass="36764">MAYAEKHHNVQGQTLDLNVVGCANLSDKEWFSRQDPYVIIEYSGQKYRTRTDTDGGRNPSFNETFKISLIEGLREVQAHVWNSNTLERDDYIGSTKIWLNKVIDSGYDDTQWPLTNSRTLKSAGTLKLILHYGGSGKNLVTRLGSNPVVFARIDAFSLVFASSTSGSLECRMKLRVCIFNRSQTNGNYDCLTLLSSAYAQKPAKCEQTAHPPAPHGVYTQPGPSYGYPTPPYGVPGHQPHTAYPPAGYCAPPPPPSAGPQTFIPVYSAPPPVPYPRPQPQPVAYVATPPAQPPYYHPASAPVHPGAPAYHNPGYQNPAYQNPGYPPSGYPPYNPY</sequence>
<dbReference type="InterPro" id="IPR000008">
    <property type="entry name" value="C2_dom"/>
</dbReference>
<dbReference type="Proteomes" id="UP000006727">
    <property type="component" value="Chromosome 9"/>
</dbReference>
<proteinExistence type="predicted"/>
<keyword evidence="4" id="KW-1185">Reference proteome</keyword>
<dbReference type="AlphaFoldDB" id="A0A7I4ENP6"/>
<dbReference type="InterPro" id="IPR052981">
    <property type="entry name" value="Ingression_C2_domain"/>
</dbReference>
<dbReference type="SMART" id="SM00239">
    <property type="entry name" value="C2"/>
    <property type="match status" value="1"/>
</dbReference>
<feature type="compositionally biased region" description="Pro residues" evidence="1">
    <location>
        <begin position="323"/>
        <end position="335"/>
    </location>
</feature>
<feature type="domain" description="C2" evidence="2">
    <location>
        <begin position="1"/>
        <end position="113"/>
    </location>
</feature>
<evidence type="ECO:0000313" key="4">
    <source>
        <dbReference type="Proteomes" id="UP000006727"/>
    </source>
</evidence>
<dbReference type="SUPFAM" id="SSF49562">
    <property type="entry name" value="C2 domain (Calcium/lipid-binding domain, CaLB)"/>
    <property type="match status" value="1"/>
</dbReference>
<dbReference type="PANTHER" id="PTHR47052:SF3">
    <property type="entry name" value="INGRESSION PROTEIN 1"/>
    <property type="match status" value="1"/>
</dbReference>
<dbReference type="CDD" id="cd00030">
    <property type="entry name" value="C2"/>
    <property type="match status" value="1"/>
</dbReference>
<dbReference type="EMBL" id="ABEU02000009">
    <property type="status" value="NOT_ANNOTATED_CDS"/>
    <property type="molecule type" value="Genomic_DNA"/>
</dbReference>
<evidence type="ECO:0000256" key="1">
    <source>
        <dbReference type="SAM" id="MobiDB-lite"/>
    </source>
</evidence>
<evidence type="ECO:0000313" key="3">
    <source>
        <dbReference type="EnsemblPlants" id="Pp3c9_12510V3.6"/>
    </source>
</evidence>
<dbReference type="PROSITE" id="PS50004">
    <property type="entry name" value="C2"/>
    <property type="match status" value="1"/>
</dbReference>
<dbReference type="PANTHER" id="PTHR47052">
    <property type="entry name" value="CONSERVED SERINE PROLINE-RICH PROTEIN (AFU_ORTHOLOGUE AFUA_2G01790)"/>
    <property type="match status" value="1"/>
</dbReference>
<dbReference type="Gene3D" id="2.60.40.150">
    <property type="entry name" value="C2 domain"/>
    <property type="match status" value="1"/>
</dbReference>
<name>A0A7I4ENP6_PHYPA</name>
<dbReference type="InParanoid" id="A0A7I4ENP6"/>
<accession>A0A7I4ENP6</accession>
<reference evidence="3 4" key="2">
    <citation type="journal article" date="2018" name="Plant J.">
        <title>The Physcomitrella patens chromosome-scale assembly reveals moss genome structure and evolution.</title>
        <authorList>
            <person name="Lang D."/>
            <person name="Ullrich K.K."/>
            <person name="Murat F."/>
            <person name="Fuchs J."/>
            <person name="Jenkins J."/>
            <person name="Haas F.B."/>
            <person name="Piednoel M."/>
            <person name="Gundlach H."/>
            <person name="Van Bel M."/>
            <person name="Meyberg R."/>
            <person name="Vives C."/>
            <person name="Morata J."/>
            <person name="Symeonidi A."/>
            <person name="Hiss M."/>
            <person name="Muchero W."/>
            <person name="Kamisugi Y."/>
            <person name="Saleh O."/>
            <person name="Blanc G."/>
            <person name="Decker E.L."/>
            <person name="van Gessel N."/>
            <person name="Grimwood J."/>
            <person name="Hayes R.D."/>
            <person name="Graham S.W."/>
            <person name="Gunter L.E."/>
            <person name="McDaniel S.F."/>
            <person name="Hoernstein S.N.W."/>
            <person name="Larsson A."/>
            <person name="Li F.W."/>
            <person name="Perroud P.F."/>
            <person name="Phillips J."/>
            <person name="Ranjan P."/>
            <person name="Rokshar D.S."/>
            <person name="Rothfels C.J."/>
            <person name="Schneider L."/>
            <person name="Shu S."/>
            <person name="Stevenson D.W."/>
            <person name="Thummler F."/>
            <person name="Tillich M."/>
            <person name="Villarreal Aguilar J.C."/>
            <person name="Widiez T."/>
            <person name="Wong G.K."/>
            <person name="Wymore A."/>
            <person name="Zhang Y."/>
            <person name="Zimmer A.D."/>
            <person name="Quatrano R.S."/>
            <person name="Mayer K.F.X."/>
            <person name="Goodstein D."/>
            <person name="Casacuberta J.M."/>
            <person name="Vandepoele K."/>
            <person name="Reski R."/>
            <person name="Cuming A.C."/>
            <person name="Tuskan G.A."/>
            <person name="Maumus F."/>
            <person name="Salse J."/>
            <person name="Schmutz J."/>
            <person name="Rensing S.A."/>
        </authorList>
    </citation>
    <scope>NUCLEOTIDE SEQUENCE [LARGE SCALE GENOMIC DNA]</scope>
    <source>
        <strain evidence="3 4">cv. Gransden 2004</strain>
    </source>
</reference>
<protein>
    <recommendedName>
        <fullName evidence="2">C2 domain-containing protein</fullName>
    </recommendedName>
</protein>
<gene>
    <name evidence="3" type="primary">LOC112286988</name>
</gene>
<evidence type="ECO:0000259" key="2">
    <source>
        <dbReference type="PROSITE" id="PS50004"/>
    </source>
</evidence>
<reference evidence="3" key="3">
    <citation type="submission" date="2020-12" db="UniProtKB">
        <authorList>
            <consortium name="EnsemblPlants"/>
        </authorList>
    </citation>
    <scope>IDENTIFICATION</scope>
</reference>
<dbReference type="InterPro" id="IPR035892">
    <property type="entry name" value="C2_domain_sf"/>
</dbReference>
<reference evidence="3 4" key="1">
    <citation type="journal article" date="2008" name="Science">
        <title>The Physcomitrella genome reveals evolutionary insights into the conquest of land by plants.</title>
        <authorList>
            <person name="Rensing S."/>
            <person name="Lang D."/>
            <person name="Zimmer A."/>
            <person name="Terry A."/>
            <person name="Salamov A."/>
            <person name="Shapiro H."/>
            <person name="Nishiyama T."/>
            <person name="Perroud P.-F."/>
            <person name="Lindquist E."/>
            <person name="Kamisugi Y."/>
            <person name="Tanahashi T."/>
            <person name="Sakakibara K."/>
            <person name="Fujita T."/>
            <person name="Oishi K."/>
            <person name="Shin-I T."/>
            <person name="Kuroki Y."/>
            <person name="Toyoda A."/>
            <person name="Suzuki Y."/>
            <person name="Hashimoto A."/>
            <person name="Yamaguchi K."/>
            <person name="Sugano A."/>
            <person name="Kohara Y."/>
            <person name="Fujiyama A."/>
            <person name="Anterola A."/>
            <person name="Aoki S."/>
            <person name="Ashton N."/>
            <person name="Barbazuk W.B."/>
            <person name="Barker E."/>
            <person name="Bennetzen J."/>
            <person name="Bezanilla M."/>
            <person name="Blankenship R."/>
            <person name="Cho S.H."/>
            <person name="Dutcher S."/>
            <person name="Estelle M."/>
            <person name="Fawcett J.A."/>
            <person name="Gundlach H."/>
            <person name="Hanada K."/>
            <person name="Heyl A."/>
            <person name="Hicks K.A."/>
            <person name="Hugh J."/>
            <person name="Lohr M."/>
            <person name="Mayer K."/>
            <person name="Melkozernov A."/>
            <person name="Murata T."/>
            <person name="Nelson D."/>
            <person name="Pils B."/>
            <person name="Prigge M."/>
            <person name="Reiss B."/>
            <person name="Renner T."/>
            <person name="Rombauts S."/>
            <person name="Rushton P."/>
            <person name="Sanderfoot A."/>
            <person name="Schween G."/>
            <person name="Shiu S.-H."/>
            <person name="Stueber K."/>
            <person name="Theodoulou F.L."/>
            <person name="Tu H."/>
            <person name="Van de Peer Y."/>
            <person name="Verrier P.J."/>
            <person name="Waters E."/>
            <person name="Wood A."/>
            <person name="Yang L."/>
            <person name="Cove D."/>
            <person name="Cuming A."/>
            <person name="Hasebe M."/>
            <person name="Lucas S."/>
            <person name="Mishler D.B."/>
            <person name="Reski R."/>
            <person name="Grigoriev I."/>
            <person name="Quatrano R.S."/>
            <person name="Boore J.L."/>
        </authorList>
    </citation>
    <scope>NUCLEOTIDE SEQUENCE [LARGE SCALE GENOMIC DNA]</scope>
    <source>
        <strain evidence="3 4">cv. Gransden 2004</strain>
    </source>
</reference>
<feature type="region of interest" description="Disordered" evidence="1">
    <location>
        <begin position="295"/>
        <end position="335"/>
    </location>
</feature>
<dbReference type="Pfam" id="PF00168">
    <property type="entry name" value="C2"/>
    <property type="match status" value="1"/>
</dbReference>